<evidence type="ECO:0000256" key="7">
    <source>
        <dbReference type="ARBA" id="ARBA00023288"/>
    </source>
</evidence>
<dbReference type="GO" id="GO:0009847">
    <property type="term" value="P:spore germination"/>
    <property type="evidence" value="ECO:0007669"/>
    <property type="project" value="InterPro"/>
</dbReference>
<evidence type="ECO:0000313" key="11">
    <source>
        <dbReference type="Proteomes" id="UP000656813"/>
    </source>
</evidence>
<dbReference type="Gene3D" id="6.20.190.10">
    <property type="entry name" value="Nutrient germinant receptor protein C, domain 1"/>
    <property type="match status" value="1"/>
</dbReference>
<dbReference type="InterPro" id="IPR057336">
    <property type="entry name" value="GerAC_N"/>
</dbReference>
<dbReference type="RefSeq" id="WP_188499375.1">
    <property type="nucleotide sequence ID" value="NZ_BMFV01000059.1"/>
</dbReference>
<organism evidence="10 11">
    <name type="scientific">Pullulanibacillus pueri</name>
    <dbReference type="NCBI Taxonomy" id="1437324"/>
    <lineage>
        <taxon>Bacteria</taxon>
        <taxon>Bacillati</taxon>
        <taxon>Bacillota</taxon>
        <taxon>Bacilli</taxon>
        <taxon>Bacillales</taxon>
        <taxon>Sporolactobacillaceae</taxon>
        <taxon>Pullulanibacillus</taxon>
    </lineage>
</organism>
<dbReference type="Pfam" id="PF05504">
    <property type="entry name" value="Spore_GerAC"/>
    <property type="match status" value="1"/>
</dbReference>
<keyword evidence="3" id="KW-0309">Germination</keyword>
<dbReference type="PANTHER" id="PTHR35789">
    <property type="entry name" value="SPORE GERMINATION PROTEIN B3"/>
    <property type="match status" value="1"/>
</dbReference>
<dbReference type="EMBL" id="BMFV01000059">
    <property type="protein sequence ID" value="GGH88890.1"/>
    <property type="molecule type" value="Genomic_DNA"/>
</dbReference>
<evidence type="ECO:0000259" key="8">
    <source>
        <dbReference type="Pfam" id="PF05504"/>
    </source>
</evidence>
<evidence type="ECO:0000256" key="3">
    <source>
        <dbReference type="ARBA" id="ARBA00022544"/>
    </source>
</evidence>
<gene>
    <name evidence="10" type="ORF">GCM10007096_42250</name>
</gene>
<dbReference type="GO" id="GO:0016020">
    <property type="term" value="C:membrane"/>
    <property type="evidence" value="ECO:0007669"/>
    <property type="project" value="UniProtKB-SubCell"/>
</dbReference>
<sequence length="402" mass="45175">MNKQTKKILKRMPKPLVICCCVSLLFLTSCWDRIEIEDRGFVIAIGIDLSESGQYLLTEQIAVPGGQSAQAGQGGAGGGTFLNVVGTGPSIMDIIREASAKTNRAPFYEHIKVILISKDVAKTPKFDDALDFFIRSPEMRRATKIMITEDKASDILKNTQPGATIPGLYIDKITANPYQNERIISPTLIGDINEALYQEKSFMIQHIFTKHETLDIEGAAVFHGNTTHLAGILSPEQTAGLSFLTANAKGGTISGQYHNHEISLLVKNSERKITAVDLSHPQHLKFKLDINIEGNMLETGTSINFIDTSIRSDIQKAFEKSLNKQIQETLQLIQKQYTTDIIGISDYMRIHHWDRWQQIENNWEKNNKYFKDVDIDVNTYIFIRNTGTINRTKKENDSDGRD</sequence>
<evidence type="ECO:0000256" key="4">
    <source>
        <dbReference type="ARBA" id="ARBA00022729"/>
    </source>
</evidence>
<evidence type="ECO:0000256" key="5">
    <source>
        <dbReference type="ARBA" id="ARBA00023136"/>
    </source>
</evidence>
<comment type="subcellular location">
    <subcellularLocation>
        <location evidence="1">Membrane</location>
        <topology evidence="1">Lipid-anchor</topology>
    </subcellularLocation>
</comment>
<dbReference type="InterPro" id="IPR008844">
    <property type="entry name" value="Spore_GerAC-like"/>
</dbReference>
<reference evidence="10" key="2">
    <citation type="submission" date="2020-09" db="EMBL/GenBank/DDBJ databases">
        <authorList>
            <person name="Sun Q."/>
            <person name="Zhou Y."/>
        </authorList>
    </citation>
    <scope>NUCLEOTIDE SEQUENCE</scope>
    <source>
        <strain evidence="10">CGMCC 1.12777</strain>
    </source>
</reference>
<comment type="similarity">
    <text evidence="2">Belongs to the GerABKC lipoprotein family.</text>
</comment>
<reference evidence="10" key="1">
    <citation type="journal article" date="2014" name="Int. J. Syst. Evol. Microbiol.">
        <title>Complete genome sequence of Corynebacterium casei LMG S-19264T (=DSM 44701T), isolated from a smear-ripened cheese.</title>
        <authorList>
            <consortium name="US DOE Joint Genome Institute (JGI-PGF)"/>
            <person name="Walter F."/>
            <person name="Albersmeier A."/>
            <person name="Kalinowski J."/>
            <person name="Ruckert C."/>
        </authorList>
    </citation>
    <scope>NUCLEOTIDE SEQUENCE</scope>
    <source>
        <strain evidence="10">CGMCC 1.12777</strain>
    </source>
</reference>
<dbReference type="Proteomes" id="UP000656813">
    <property type="component" value="Unassembled WGS sequence"/>
</dbReference>
<dbReference type="NCBIfam" id="TIGR02887">
    <property type="entry name" value="spore_ger_x_C"/>
    <property type="match status" value="1"/>
</dbReference>
<evidence type="ECO:0000259" key="9">
    <source>
        <dbReference type="Pfam" id="PF25198"/>
    </source>
</evidence>
<keyword evidence="5" id="KW-0472">Membrane</keyword>
<dbReference type="PROSITE" id="PS51257">
    <property type="entry name" value="PROKAR_LIPOPROTEIN"/>
    <property type="match status" value="1"/>
</dbReference>
<keyword evidence="11" id="KW-1185">Reference proteome</keyword>
<keyword evidence="7" id="KW-0449">Lipoprotein</keyword>
<comment type="caution">
    <text evidence="10">The sequence shown here is derived from an EMBL/GenBank/DDBJ whole genome shotgun (WGS) entry which is preliminary data.</text>
</comment>
<protein>
    <submittedName>
        <fullName evidence="10">Germination protein GerC</fullName>
    </submittedName>
</protein>
<name>A0A8J3A2A9_9BACL</name>
<dbReference type="AlphaFoldDB" id="A0A8J3A2A9"/>
<dbReference type="InterPro" id="IPR038501">
    <property type="entry name" value="Spore_GerAC_C_sf"/>
</dbReference>
<keyword evidence="6" id="KW-0564">Palmitate</keyword>
<evidence type="ECO:0000313" key="10">
    <source>
        <dbReference type="EMBL" id="GGH88890.1"/>
    </source>
</evidence>
<accession>A0A8J3A2A9</accession>
<feature type="domain" description="Spore germination protein N-terminal" evidence="9">
    <location>
        <begin position="32"/>
        <end position="206"/>
    </location>
</feature>
<feature type="domain" description="Spore germination GerAC-like C-terminal" evidence="8">
    <location>
        <begin position="217"/>
        <end position="387"/>
    </location>
</feature>
<dbReference type="Pfam" id="PF25198">
    <property type="entry name" value="Spore_GerAC_N"/>
    <property type="match status" value="1"/>
</dbReference>
<proteinExistence type="inferred from homology"/>
<dbReference type="InterPro" id="IPR046953">
    <property type="entry name" value="Spore_GerAC-like_C"/>
</dbReference>
<evidence type="ECO:0000256" key="2">
    <source>
        <dbReference type="ARBA" id="ARBA00007886"/>
    </source>
</evidence>
<dbReference type="Gene3D" id="3.30.300.210">
    <property type="entry name" value="Nutrient germinant receptor protein C, domain 3"/>
    <property type="match status" value="1"/>
</dbReference>
<dbReference type="PANTHER" id="PTHR35789:SF1">
    <property type="entry name" value="SPORE GERMINATION PROTEIN B3"/>
    <property type="match status" value="1"/>
</dbReference>
<evidence type="ECO:0000256" key="1">
    <source>
        <dbReference type="ARBA" id="ARBA00004635"/>
    </source>
</evidence>
<keyword evidence="4" id="KW-0732">Signal</keyword>
<evidence type="ECO:0000256" key="6">
    <source>
        <dbReference type="ARBA" id="ARBA00023139"/>
    </source>
</evidence>